<proteinExistence type="predicted"/>
<sequence>MDSKIPWNLDDKWLEDAQKWLHEEPKPDDKLMHEANKWLEPKTDESLVDDKWMQAASKWLEEETAASKPGDK</sequence>
<keyword evidence="2" id="KW-1185">Reference proteome</keyword>
<gene>
    <name evidence="1" type="ORF">CASFOL_038825</name>
</gene>
<organism evidence="1 2">
    <name type="scientific">Castilleja foliolosa</name>
    <dbReference type="NCBI Taxonomy" id="1961234"/>
    <lineage>
        <taxon>Eukaryota</taxon>
        <taxon>Viridiplantae</taxon>
        <taxon>Streptophyta</taxon>
        <taxon>Embryophyta</taxon>
        <taxon>Tracheophyta</taxon>
        <taxon>Spermatophyta</taxon>
        <taxon>Magnoliopsida</taxon>
        <taxon>eudicotyledons</taxon>
        <taxon>Gunneridae</taxon>
        <taxon>Pentapetalae</taxon>
        <taxon>asterids</taxon>
        <taxon>lamiids</taxon>
        <taxon>Lamiales</taxon>
        <taxon>Orobanchaceae</taxon>
        <taxon>Pedicularideae</taxon>
        <taxon>Castillejinae</taxon>
        <taxon>Castilleja</taxon>
    </lineage>
</organism>
<accession>A0ABD3BIJ7</accession>
<evidence type="ECO:0000313" key="1">
    <source>
        <dbReference type="EMBL" id="KAL3617280.1"/>
    </source>
</evidence>
<dbReference type="Proteomes" id="UP001632038">
    <property type="component" value="Unassembled WGS sequence"/>
</dbReference>
<evidence type="ECO:0000313" key="2">
    <source>
        <dbReference type="Proteomes" id="UP001632038"/>
    </source>
</evidence>
<reference evidence="2" key="1">
    <citation type="journal article" date="2024" name="IScience">
        <title>Strigolactones Initiate the Formation of Haustorium-like Structures in Castilleja.</title>
        <authorList>
            <person name="Buerger M."/>
            <person name="Peterson D."/>
            <person name="Chory J."/>
        </authorList>
    </citation>
    <scope>NUCLEOTIDE SEQUENCE [LARGE SCALE GENOMIC DNA]</scope>
</reference>
<dbReference type="AlphaFoldDB" id="A0ABD3BIJ7"/>
<name>A0ABD3BIJ7_9LAMI</name>
<dbReference type="EMBL" id="JAVIJP010000083">
    <property type="protein sequence ID" value="KAL3617280.1"/>
    <property type="molecule type" value="Genomic_DNA"/>
</dbReference>
<protein>
    <submittedName>
        <fullName evidence="1">Uncharacterized protein</fullName>
    </submittedName>
</protein>
<comment type="caution">
    <text evidence="1">The sequence shown here is derived from an EMBL/GenBank/DDBJ whole genome shotgun (WGS) entry which is preliminary data.</text>
</comment>